<organism evidence="1 2">
    <name type="scientific">Candidatus Iainarchaeum sp</name>
    <dbReference type="NCBI Taxonomy" id="3101447"/>
    <lineage>
        <taxon>Archaea</taxon>
        <taxon>Candidatus Iainarchaeota</taxon>
        <taxon>Candidatus Iainarchaeia</taxon>
        <taxon>Candidatus Iainarchaeales</taxon>
        <taxon>Candidatus Iainarchaeaceae</taxon>
        <taxon>Candidatus Iainarchaeum</taxon>
    </lineage>
</organism>
<reference evidence="1" key="2">
    <citation type="submission" date="2021-05" db="EMBL/GenBank/DDBJ databases">
        <title>Protein family content uncovers lineage relationships and bacterial pathway maintenance mechanisms in DPANN archaea.</title>
        <authorList>
            <person name="Castelle C.J."/>
            <person name="Meheust R."/>
            <person name="Jaffe A.L."/>
            <person name="Seitz K."/>
            <person name="Gong X."/>
            <person name="Baker B.J."/>
            <person name="Banfield J.F."/>
        </authorList>
    </citation>
    <scope>NUCLEOTIDE SEQUENCE</scope>
    <source>
        <strain evidence="1">RIFCSPLOWO2_01_FULL_43_13</strain>
    </source>
</reference>
<accession>A0A8T4KT81</accession>
<dbReference type="Proteomes" id="UP000680185">
    <property type="component" value="Unassembled WGS sequence"/>
</dbReference>
<comment type="caution">
    <text evidence="1">The sequence shown here is derived from an EMBL/GenBank/DDBJ whole genome shotgun (WGS) entry which is preliminary data.</text>
</comment>
<sequence>MVEMFKIASGPWERLFEGSFQKYLINVYSNPEKMLFVAVFETGGEKIKGVIAEFYKIYYAIGSVETFAETLPRELVVLTKHDAKQTLRFLAIGSGASYAEWKEEAVMQETDTLLSKLKSSSEMIRDVSKAYDLKLLDLRQAPEDARNAFFTHPLLVPTLSTNYHAPAVSAAASSLAAEQESGVKAVPGEVILGITREGNVVEEPLNLLLKTAVFDSTEIGRVQVLHVLIEGSLLSNMPSVIFDWNESFEGLGLPTKSPEKLKEFKLEIEPLGFPVKKFNPLSEIQANVNVLHPEGLLELFGISKESNAGKIIIQALGAKSHSGFQEVSETVMKMLLSTEITAYQQLKAVRILSLINQRYAKFFNGANNIEELSKNWLRGIGRASVIELKGLDLRQALLLTASVVKEMLFYYREKGVSKQARSMIFIPEISRLSRFYKNSLFKDLAKSLSELKDFGIGFAISSPKEIDIEDEIAKGIEAKFGIIMQNDIGVRLSNRKQYRVLLRPHPVRNIGKSNGIAFYW</sequence>
<reference evidence="1" key="1">
    <citation type="submission" date="2021-03" db="EMBL/GenBank/DDBJ databases">
        <authorList>
            <person name="Jaffe A."/>
        </authorList>
    </citation>
    <scope>NUCLEOTIDE SEQUENCE</scope>
    <source>
        <strain evidence="1">RIFCSPLOWO2_01_FULL_43_13</strain>
    </source>
</reference>
<gene>
    <name evidence="1" type="ORF">J4478_02520</name>
</gene>
<proteinExistence type="predicted"/>
<protein>
    <submittedName>
        <fullName evidence="1">Uncharacterized protein</fullName>
    </submittedName>
</protein>
<name>A0A8T4KT81_9ARCH</name>
<evidence type="ECO:0000313" key="2">
    <source>
        <dbReference type="Proteomes" id="UP000680185"/>
    </source>
</evidence>
<dbReference type="AlphaFoldDB" id="A0A8T4KT81"/>
<evidence type="ECO:0000313" key="1">
    <source>
        <dbReference type="EMBL" id="MBS3058253.1"/>
    </source>
</evidence>
<dbReference type="EMBL" id="JAGVWB010000018">
    <property type="protein sequence ID" value="MBS3058253.1"/>
    <property type="molecule type" value="Genomic_DNA"/>
</dbReference>